<keyword evidence="3" id="KW-0804">Transcription</keyword>
<dbReference type="GO" id="GO:0003700">
    <property type="term" value="F:DNA-binding transcription factor activity"/>
    <property type="evidence" value="ECO:0007669"/>
    <property type="project" value="InterPro"/>
</dbReference>
<dbReference type="SUPFAM" id="SSF46785">
    <property type="entry name" value="Winged helix' DNA-binding domain"/>
    <property type="match status" value="1"/>
</dbReference>
<evidence type="ECO:0000256" key="1">
    <source>
        <dbReference type="ARBA" id="ARBA00023015"/>
    </source>
</evidence>
<dbReference type="InterPro" id="IPR036388">
    <property type="entry name" value="WH-like_DNA-bd_sf"/>
</dbReference>
<protein>
    <submittedName>
        <fullName evidence="5">MarR family transcriptional regulator</fullName>
    </submittedName>
</protein>
<proteinExistence type="predicted"/>
<dbReference type="PANTHER" id="PTHR42756">
    <property type="entry name" value="TRANSCRIPTIONAL REGULATOR, MARR"/>
    <property type="match status" value="1"/>
</dbReference>
<dbReference type="PROSITE" id="PS50995">
    <property type="entry name" value="HTH_MARR_2"/>
    <property type="match status" value="1"/>
</dbReference>
<feature type="domain" description="HTH marR-type" evidence="4">
    <location>
        <begin position="3"/>
        <end position="145"/>
    </location>
</feature>
<dbReference type="InterPro" id="IPR036390">
    <property type="entry name" value="WH_DNA-bd_sf"/>
</dbReference>
<dbReference type="KEGG" id="pfaa:MM59RIKEN_09920"/>
<dbReference type="PRINTS" id="PR00598">
    <property type="entry name" value="HTHMARR"/>
</dbReference>
<sequence>MGYEKELHDLFLMQQAYGTLFSLINKLQITGDTYFNGLTSRQFMTIVAILHLPEDETTINNIARKLGTSKQNANRMVAGIEKLGYVTIVPSSKDRRATNVLLTDTGKQKVLECSQYAVDFMADLFRSFNTQELETLWNLLHRLYEFDGNRQDGFEEDSSKLISDPELSDRILQHFAEKRKYSE</sequence>
<dbReference type="GO" id="GO:0003677">
    <property type="term" value="F:DNA binding"/>
    <property type="evidence" value="ECO:0007669"/>
    <property type="project" value="UniProtKB-KW"/>
</dbReference>
<accession>A0A810QGS5</accession>
<dbReference type="RefSeq" id="WP_213542817.1">
    <property type="nucleotide sequence ID" value="NZ_AP023420.1"/>
</dbReference>
<dbReference type="Proteomes" id="UP000679848">
    <property type="component" value="Chromosome"/>
</dbReference>
<evidence type="ECO:0000313" key="5">
    <source>
        <dbReference type="EMBL" id="BCK83673.1"/>
    </source>
</evidence>
<dbReference type="Gene3D" id="1.10.10.10">
    <property type="entry name" value="Winged helix-like DNA-binding domain superfamily/Winged helix DNA-binding domain"/>
    <property type="match status" value="1"/>
</dbReference>
<dbReference type="EMBL" id="AP023420">
    <property type="protein sequence ID" value="BCK83673.1"/>
    <property type="molecule type" value="Genomic_DNA"/>
</dbReference>
<dbReference type="Pfam" id="PF12802">
    <property type="entry name" value="MarR_2"/>
    <property type="match status" value="1"/>
</dbReference>
<dbReference type="PANTHER" id="PTHR42756:SF1">
    <property type="entry name" value="TRANSCRIPTIONAL REPRESSOR OF EMRAB OPERON"/>
    <property type="match status" value="1"/>
</dbReference>
<dbReference type="InterPro" id="IPR000835">
    <property type="entry name" value="HTH_MarR-typ"/>
</dbReference>
<reference evidence="5" key="1">
    <citation type="submission" date="2020-09" db="EMBL/GenBank/DDBJ databases">
        <title>New species isolated from human feces.</title>
        <authorList>
            <person name="Kitahara M."/>
            <person name="Shigeno Y."/>
            <person name="Shime M."/>
            <person name="Matsumoto Y."/>
            <person name="Nakamura S."/>
            <person name="Motooka D."/>
            <person name="Fukuoka S."/>
            <person name="Nishikawa H."/>
            <person name="Benno Y."/>
        </authorList>
    </citation>
    <scope>NUCLEOTIDE SEQUENCE</scope>
    <source>
        <strain evidence="5">MM59</strain>
    </source>
</reference>
<evidence type="ECO:0000256" key="2">
    <source>
        <dbReference type="ARBA" id="ARBA00023125"/>
    </source>
</evidence>
<gene>
    <name evidence="5" type="ORF">MM59RIKEN_09920</name>
</gene>
<dbReference type="AlphaFoldDB" id="A0A810QGS5"/>
<organism evidence="5 6">
    <name type="scientific">Pusillibacter faecalis</name>
    <dbReference type="NCBI Taxonomy" id="2714358"/>
    <lineage>
        <taxon>Bacteria</taxon>
        <taxon>Bacillati</taxon>
        <taxon>Bacillota</taxon>
        <taxon>Clostridia</taxon>
        <taxon>Eubacteriales</taxon>
        <taxon>Oscillospiraceae</taxon>
        <taxon>Pusillibacter</taxon>
    </lineage>
</organism>
<evidence type="ECO:0000256" key="3">
    <source>
        <dbReference type="ARBA" id="ARBA00023163"/>
    </source>
</evidence>
<keyword evidence="6" id="KW-1185">Reference proteome</keyword>
<evidence type="ECO:0000313" key="6">
    <source>
        <dbReference type="Proteomes" id="UP000679848"/>
    </source>
</evidence>
<name>A0A810QGS5_9FIRM</name>
<dbReference type="SMART" id="SM00347">
    <property type="entry name" value="HTH_MARR"/>
    <property type="match status" value="1"/>
</dbReference>
<keyword evidence="2" id="KW-0238">DNA-binding</keyword>
<keyword evidence="1" id="KW-0805">Transcription regulation</keyword>
<evidence type="ECO:0000259" key="4">
    <source>
        <dbReference type="PROSITE" id="PS50995"/>
    </source>
</evidence>